<feature type="compositionally biased region" description="Basic and acidic residues" evidence="3">
    <location>
        <begin position="312"/>
        <end position="325"/>
    </location>
</feature>
<dbReference type="GO" id="GO:0051726">
    <property type="term" value="P:regulation of cell cycle"/>
    <property type="evidence" value="ECO:0007669"/>
    <property type="project" value="InterPro"/>
</dbReference>
<reference evidence="4" key="1">
    <citation type="submission" date="2020-12" db="EMBL/GenBank/DDBJ databases">
        <title>Metabolic potential, ecology and presence of endohyphal bacteria is reflected in genomic diversity of Mucoromycotina.</title>
        <authorList>
            <person name="Muszewska A."/>
            <person name="Okrasinska A."/>
            <person name="Steczkiewicz K."/>
            <person name="Drgas O."/>
            <person name="Orlowska M."/>
            <person name="Perlinska-Lenart U."/>
            <person name="Aleksandrzak-Piekarczyk T."/>
            <person name="Szatraj K."/>
            <person name="Zielenkiewicz U."/>
            <person name="Pilsyk S."/>
            <person name="Malc E."/>
            <person name="Mieczkowski P."/>
            <person name="Kruszewska J.S."/>
            <person name="Biernat P."/>
            <person name="Pawlowska J."/>
        </authorList>
    </citation>
    <scope>NUCLEOTIDE SEQUENCE</scope>
    <source>
        <strain evidence="4">WA0000067209</strain>
    </source>
</reference>
<sequence>MAEDTSRHYRRIAKPSSASPIPTGEVTTDDSIEDAVDQFIALEPVKQLVNSTRLSCMRHAEQKKRSLAQRRKVPVETPVSKPKANDIPVVSLPFRFVPPSSLSPAAQKLYYSVLEDDTRQMANPHQYLFWAQLFDVHPMVAKARSLLADVTRKAWIHTMASSGIAGDEFKPARELENYLELRQLQNEAYAKAANIEMCRLTRVAEGIRLYNEDKLKDALDYYKRAVNMDPKYAEAWYRASQVFAQKKNIDEAIKNLERALRIKPEYEEAKSMLQKLKSNGTNASTSTSKGANDHSNNNDLIIDTDDAMKEYEERHNDTKKENKEKDRKKKRDKERGRDRSERERDRDRDDRSSRHRRSRPRSRSRSPRRRRSESRDRRRKHKRRRDSDSDRSRDRSRGRNKERRRDSHSSRRRSRSRSRSRSQQSRNR</sequence>
<dbReference type="Gene3D" id="1.25.40.10">
    <property type="entry name" value="Tetratricopeptide repeat domain"/>
    <property type="match status" value="1"/>
</dbReference>
<dbReference type="PANTHER" id="PTHR46528">
    <property type="entry name" value="PROTEIN SON"/>
    <property type="match status" value="1"/>
</dbReference>
<dbReference type="PANTHER" id="PTHR46528:SF1">
    <property type="entry name" value="PROTEIN SON"/>
    <property type="match status" value="1"/>
</dbReference>
<accession>A0A8H7UJV8</accession>
<feature type="compositionally biased region" description="Polar residues" evidence="3">
    <location>
        <begin position="276"/>
        <end position="299"/>
    </location>
</feature>
<feature type="region of interest" description="Disordered" evidence="3">
    <location>
        <begin position="312"/>
        <end position="428"/>
    </location>
</feature>
<proteinExistence type="predicted"/>
<keyword evidence="5" id="KW-1185">Reference proteome</keyword>
<dbReference type="GO" id="GO:0048024">
    <property type="term" value="P:regulation of mRNA splicing, via spliceosome"/>
    <property type="evidence" value="ECO:0007669"/>
    <property type="project" value="TreeGrafter"/>
</dbReference>
<dbReference type="OrthoDB" id="1914839at2759"/>
<organism evidence="4 5">
    <name type="scientific">Mortierella isabellina</name>
    <name type="common">Filamentous fungus</name>
    <name type="synonym">Umbelopsis isabellina</name>
    <dbReference type="NCBI Taxonomy" id="91625"/>
    <lineage>
        <taxon>Eukaryota</taxon>
        <taxon>Fungi</taxon>
        <taxon>Fungi incertae sedis</taxon>
        <taxon>Mucoromycota</taxon>
        <taxon>Mucoromycotina</taxon>
        <taxon>Umbelopsidomycetes</taxon>
        <taxon>Umbelopsidales</taxon>
        <taxon>Umbelopsidaceae</taxon>
        <taxon>Umbelopsis</taxon>
    </lineage>
</organism>
<dbReference type="Proteomes" id="UP000654370">
    <property type="component" value="Unassembled WGS sequence"/>
</dbReference>
<dbReference type="InterPro" id="IPR011990">
    <property type="entry name" value="TPR-like_helical_dom_sf"/>
</dbReference>
<comment type="caution">
    <text evidence="4">The sequence shown here is derived from an EMBL/GenBank/DDBJ whole genome shotgun (WGS) entry which is preliminary data.</text>
</comment>
<dbReference type="Pfam" id="PF14559">
    <property type="entry name" value="TPR_19"/>
    <property type="match status" value="1"/>
</dbReference>
<gene>
    <name evidence="4" type="ORF">INT43_000341</name>
</gene>
<evidence type="ECO:0000313" key="5">
    <source>
        <dbReference type="Proteomes" id="UP000654370"/>
    </source>
</evidence>
<protein>
    <submittedName>
        <fullName evidence="4">Uncharacterized protein</fullName>
    </submittedName>
</protein>
<dbReference type="SMART" id="SM00028">
    <property type="entry name" value="TPR"/>
    <property type="match status" value="2"/>
</dbReference>
<dbReference type="PROSITE" id="PS50293">
    <property type="entry name" value="TPR_REGION"/>
    <property type="match status" value="1"/>
</dbReference>
<feature type="compositionally biased region" description="Basic residues" evidence="3">
    <location>
        <begin position="353"/>
        <end position="384"/>
    </location>
</feature>
<keyword evidence="1" id="KW-0802">TPR repeat</keyword>
<feature type="repeat" description="TPR" evidence="1">
    <location>
        <begin position="199"/>
        <end position="232"/>
    </location>
</feature>
<keyword evidence="2" id="KW-0175">Coiled coil</keyword>
<name>A0A8H7UJV8_MORIS</name>
<dbReference type="SUPFAM" id="SSF48452">
    <property type="entry name" value="TPR-like"/>
    <property type="match status" value="1"/>
</dbReference>
<dbReference type="EMBL" id="JAEPQZ010000002">
    <property type="protein sequence ID" value="KAG2184432.1"/>
    <property type="molecule type" value="Genomic_DNA"/>
</dbReference>
<feature type="compositionally biased region" description="Basic residues" evidence="3">
    <location>
        <begin position="410"/>
        <end position="420"/>
    </location>
</feature>
<feature type="compositionally biased region" description="Basic and acidic residues" evidence="3">
    <location>
        <begin position="333"/>
        <end position="352"/>
    </location>
</feature>
<feature type="repeat" description="TPR" evidence="1">
    <location>
        <begin position="233"/>
        <end position="266"/>
    </location>
</feature>
<feature type="region of interest" description="Disordered" evidence="3">
    <location>
        <begin position="275"/>
        <end position="300"/>
    </location>
</feature>
<dbReference type="InterPro" id="IPR019734">
    <property type="entry name" value="TPR_rpt"/>
</dbReference>
<evidence type="ECO:0000256" key="1">
    <source>
        <dbReference type="PROSITE-ProRule" id="PRU00339"/>
    </source>
</evidence>
<feature type="compositionally biased region" description="Basic and acidic residues" evidence="3">
    <location>
        <begin position="385"/>
        <end position="409"/>
    </location>
</feature>
<dbReference type="PROSITE" id="PS50005">
    <property type="entry name" value="TPR"/>
    <property type="match status" value="2"/>
</dbReference>
<dbReference type="AlphaFoldDB" id="A0A8H7UJV8"/>
<evidence type="ECO:0000256" key="3">
    <source>
        <dbReference type="SAM" id="MobiDB-lite"/>
    </source>
</evidence>
<evidence type="ECO:0000256" key="2">
    <source>
        <dbReference type="SAM" id="Coils"/>
    </source>
</evidence>
<dbReference type="InterPro" id="IPR032922">
    <property type="entry name" value="SON"/>
</dbReference>
<dbReference type="GO" id="GO:0003723">
    <property type="term" value="F:RNA binding"/>
    <property type="evidence" value="ECO:0007669"/>
    <property type="project" value="InterPro"/>
</dbReference>
<feature type="region of interest" description="Disordered" evidence="3">
    <location>
        <begin position="1"/>
        <end position="29"/>
    </location>
</feature>
<evidence type="ECO:0000313" key="4">
    <source>
        <dbReference type="EMBL" id="KAG2184432.1"/>
    </source>
</evidence>
<feature type="coiled-coil region" evidence="2">
    <location>
        <begin position="239"/>
        <end position="269"/>
    </location>
</feature>